<accession>Q2YC19</accession>
<dbReference type="Gene3D" id="3.90.45.10">
    <property type="entry name" value="Peptide deformylase"/>
    <property type="match status" value="1"/>
</dbReference>
<dbReference type="NCBIfam" id="NF001159">
    <property type="entry name" value="PRK00150.1-3"/>
    <property type="match status" value="1"/>
</dbReference>
<organism evidence="7 8">
    <name type="scientific">Nitrosospira multiformis (strain ATCC 25196 / NCIMB 11849 / C 71)</name>
    <dbReference type="NCBI Taxonomy" id="323848"/>
    <lineage>
        <taxon>Bacteria</taxon>
        <taxon>Pseudomonadati</taxon>
        <taxon>Pseudomonadota</taxon>
        <taxon>Betaproteobacteria</taxon>
        <taxon>Nitrosomonadales</taxon>
        <taxon>Nitrosomonadaceae</taxon>
        <taxon>Nitrosospira</taxon>
    </lineage>
</organism>
<dbReference type="eggNOG" id="COG0242">
    <property type="taxonomic scope" value="Bacteria"/>
</dbReference>
<evidence type="ECO:0000256" key="6">
    <source>
        <dbReference type="HAMAP-Rule" id="MF_00163"/>
    </source>
</evidence>
<proteinExistence type="inferred from homology"/>
<feature type="binding site" evidence="6">
    <location>
        <position position="157"/>
    </location>
    <ligand>
        <name>Fe cation</name>
        <dbReference type="ChEBI" id="CHEBI:24875"/>
    </ligand>
</feature>
<dbReference type="CDD" id="cd00487">
    <property type="entry name" value="Pep_deformylase"/>
    <property type="match status" value="1"/>
</dbReference>
<dbReference type="Pfam" id="PF01327">
    <property type="entry name" value="Pep_deformylase"/>
    <property type="match status" value="1"/>
</dbReference>
<dbReference type="EC" id="3.5.1.88" evidence="6"/>
<comment type="similarity">
    <text evidence="1 6">Belongs to the polypeptide deformylase family.</text>
</comment>
<dbReference type="NCBIfam" id="TIGR00079">
    <property type="entry name" value="pept_deformyl"/>
    <property type="match status" value="1"/>
</dbReference>
<evidence type="ECO:0000256" key="3">
    <source>
        <dbReference type="ARBA" id="ARBA00022801"/>
    </source>
</evidence>
<dbReference type="PRINTS" id="PR01576">
    <property type="entry name" value="PDEFORMYLASE"/>
</dbReference>
<evidence type="ECO:0000256" key="1">
    <source>
        <dbReference type="ARBA" id="ARBA00010759"/>
    </source>
</evidence>
<reference evidence="7 8" key="2">
    <citation type="journal article" date="2008" name="Appl. Environ. Microbiol.">
        <title>Complete genome sequence of Nitrosospira multiformis, an ammonia-oxidizing bacterium from the soil environment.</title>
        <authorList>
            <person name="Norton J.M."/>
            <person name="Klotz M.G."/>
            <person name="Stein L.Y."/>
            <person name="Arp D.J."/>
            <person name="Bottomley P.J."/>
            <person name="Chain P.S."/>
            <person name="Hauser L.J."/>
            <person name="Land M.L."/>
            <person name="Larimer F.W."/>
            <person name="Shin M.W."/>
            <person name="Starkenburg S.R."/>
        </authorList>
    </citation>
    <scope>NUCLEOTIDE SEQUENCE [LARGE SCALE GENOMIC DNA]</scope>
    <source>
        <strain evidence="8">ATCC 25196 / NCIMB 11849 / C 71</strain>
    </source>
</reference>
<evidence type="ECO:0000313" key="7">
    <source>
        <dbReference type="EMBL" id="ABB73702.1"/>
    </source>
</evidence>
<dbReference type="KEGG" id="nmu:Nmul_A0394"/>
<dbReference type="HAMAP" id="MF_00163">
    <property type="entry name" value="Pep_deformylase"/>
    <property type="match status" value="1"/>
</dbReference>
<keyword evidence="8" id="KW-1185">Reference proteome</keyword>
<keyword evidence="3 6" id="KW-0378">Hydrolase</keyword>
<dbReference type="PANTHER" id="PTHR10458:SF22">
    <property type="entry name" value="PEPTIDE DEFORMYLASE"/>
    <property type="match status" value="1"/>
</dbReference>
<dbReference type="InterPro" id="IPR023635">
    <property type="entry name" value="Peptide_deformylase"/>
</dbReference>
<comment type="cofactor">
    <cofactor evidence="6">
        <name>Fe(2+)</name>
        <dbReference type="ChEBI" id="CHEBI:29033"/>
    </cofactor>
    <text evidence="6">Binds 1 Fe(2+) ion.</text>
</comment>
<gene>
    <name evidence="6" type="primary">def</name>
    <name evidence="7" type="ordered locus">Nmul_A0394</name>
</gene>
<dbReference type="PIRSF" id="PIRSF004749">
    <property type="entry name" value="Pep_def"/>
    <property type="match status" value="1"/>
</dbReference>
<dbReference type="AlphaFoldDB" id="Q2YC19"/>
<protein>
    <recommendedName>
        <fullName evidence="6">Peptide deformylase</fullName>
        <shortName evidence="6">PDF</shortName>
        <ecNumber evidence="6">3.5.1.88</ecNumber>
    </recommendedName>
    <alternativeName>
        <fullName evidence="6">Polypeptide deformylase</fullName>
    </alternativeName>
</protein>
<dbReference type="Proteomes" id="UP000002718">
    <property type="component" value="Chromosome"/>
</dbReference>
<comment type="catalytic activity">
    <reaction evidence="6">
        <text>N-terminal N-formyl-L-methionyl-[peptide] + H2O = N-terminal L-methionyl-[peptide] + formate</text>
        <dbReference type="Rhea" id="RHEA:24420"/>
        <dbReference type="Rhea" id="RHEA-COMP:10639"/>
        <dbReference type="Rhea" id="RHEA-COMP:10640"/>
        <dbReference type="ChEBI" id="CHEBI:15377"/>
        <dbReference type="ChEBI" id="CHEBI:15740"/>
        <dbReference type="ChEBI" id="CHEBI:49298"/>
        <dbReference type="ChEBI" id="CHEBI:64731"/>
        <dbReference type="EC" id="3.5.1.88"/>
    </reaction>
</comment>
<name>Q2YC19_NITMU</name>
<dbReference type="GO" id="GO:0042586">
    <property type="term" value="F:peptide deformylase activity"/>
    <property type="evidence" value="ECO:0007669"/>
    <property type="project" value="UniProtKB-UniRule"/>
</dbReference>
<dbReference type="FunFam" id="3.90.45.10:FF:000001">
    <property type="entry name" value="Peptide deformylase"/>
    <property type="match status" value="1"/>
</dbReference>
<keyword evidence="4 6" id="KW-0648">Protein biosynthesis</keyword>
<dbReference type="SUPFAM" id="SSF56420">
    <property type="entry name" value="Peptide deformylase"/>
    <property type="match status" value="1"/>
</dbReference>
<dbReference type="InterPro" id="IPR036821">
    <property type="entry name" value="Peptide_deformylase_sf"/>
</dbReference>
<evidence type="ECO:0000256" key="4">
    <source>
        <dbReference type="ARBA" id="ARBA00022917"/>
    </source>
</evidence>
<dbReference type="HOGENOM" id="CLU_061901_2_1_4"/>
<dbReference type="STRING" id="323848.Nmul_A0394"/>
<reference evidence="8" key="1">
    <citation type="submission" date="2005-08" db="EMBL/GenBank/DDBJ databases">
        <title>Complete sequence of chromosome 1 of Nitrosospira multiformis ATCC 25196.</title>
        <authorList>
            <person name="Copeland A."/>
            <person name="Lucas S."/>
            <person name="Lapidus A."/>
            <person name="Barry K."/>
            <person name="Detter J.C."/>
            <person name="Glavina T."/>
            <person name="Hammon N."/>
            <person name="Israni S."/>
            <person name="Pitluck S."/>
            <person name="Chain P."/>
            <person name="Malfatti S."/>
            <person name="Shin M."/>
            <person name="Vergez L."/>
            <person name="Schmutz J."/>
            <person name="Larimer F."/>
            <person name="Land M."/>
            <person name="Hauser L."/>
            <person name="Kyrpides N."/>
            <person name="Lykidis A."/>
            <person name="Richardson P."/>
        </authorList>
    </citation>
    <scope>NUCLEOTIDE SEQUENCE [LARGE SCALE GENOMIC DNA]</scope>
    <source>
        <strain evidence="8">ATCC 25196 / NCIMB 11849 / C 71</strain>
    </source>
</reference>
<keyword evidence="5 6" id="KW-0408">Iron</keyword>
<evidence type="ECO:0000313" key="8">
    <source>
        <dbReference type="Proteomes" id="UP000002718"/>
    </source>
</evidence>
<dbReference type="EMBL" id="CP000103">
    <property type="protein sequence ID" value="ABB73702.1"/>
    <property type="molecule type" value="Genomic_DNA"/>
</dbReference>
<feature type="binding site" evidence="6">
    <location>
        <position position="161"/>
    </location>
    <ligand>
        <name>Fe cation</name>
        <dbReference type="ChEBI" id="CHEBI:24875"/>
    </ligand>
</feature>
<dbReference type="GO" id="GO:0046872">
    <property type="term" value="F:metal ion binding"/>
    <property type="evidence" value="ECO:0007669"/>
    <property type="project" value="UniProtKB-KW"/>
</dbReference>
<comment type="function">
    <text evidence="6">Removes the formyl group from the N-terminal Met of newly synthesized proteins. Requires at least a dipeptide for an efficient rate of reaction. N-terminal L-methionine is a prerequisite for activity but the enzyme has broad specificity at other positions.</text>
</comment>
<sequence>MRRTIAIRRRLEFCIQFLLCSSLFMALLKILQYPDERLHTIAAPVPEVTDEIRVLVQDMAETMYAAPGVGLAATQVDVHKRVIVIDVSNTHDQLLVLINPEITTHEGESDYEEGCLSVPGIFGKVPRAAQITVEALNKDGERFTLDADGLLAVCIQHEMDHLLGRVFVEYWSRMKQSRIQAKFRKQRRKVM</sequence>
<evidence type="ECO:0000256" key="2">
    <source>
        <dbReference type="ARBA" id="ARBA00022723"/>
    </source>
</evidence>
<dbReference type="GO" id="GO:0006412">
    <property type="term" value="P:translation"/>
    <property type="evidence" value="ECO:0007669"/>
    <property type="project" value="UniProtKB-UniRule"/>
</dbReference>
<feature type="active site" evidence="6">
    <location>
        <position position="158"/>
    </location>
</feature>
<feature type="binding site" evidence="6">
    <location>
        <position position="115"/>
    </location>
    <ligand>
        <name>Fe cation</name>
        <dbReference type="ChEBI" id="CHEBI:24875"/>
    </ligand>
</feature>
<keyword evidence="2 6" id="KW-0479">Metal-binding</keyword>
<dbReference type="PANTHER" id="PTHR10458">
    <property type="entry name" value="PEPTIDE DEFORMYLASE"/>
    <property type="match status" value="1"/>
</dbReference>
<evidence type="ECO:0000256" key="5">
    <source>
        <dbReference type="ARBA" id="ARBA00023004"/>
    </source>
</evidence>